<feature type="region of interest" description="Disordered" evidence="1">
    <location>
        <begin position="156"/>
        <end position="192"/>
    </location>
</feature>
<feature type="compositionally biased region" description="Polar residues" evidence="1">
    <location>
        <begin position="334"/>
        <end position="345"/>
    </location>
</feature>
<evidence type="ECO:0000313" key="3">
    <source>
        <dbReference type="EMBL" id="KAF7729328.1"/>
    </source>
</evidence>
<name>A0A8H7BXI0_9FUNG</name>
<dbReference type="OrthoDB" id="2278929at2759"/>
<sequence>MKRWTGAQVSKGTYPVMVDDSWFPKPLQPGSESKLYDCILYIVSSGVNPNKEMSNVHSDYPSPVHISIAQAAPPLPAKTEASTNQRVEKRADVQPWVIVVSIISSLILLGSCVAAVWTLRQIRRRKLVYGEKGHLDNNTGRTIFSMTQIEKQEKEITNSTSNRSTDHETGFLQPPSIRFHTASVGTRTSSELGSLRMTANMVASMMNNSSNNSNSVSNGSNNNTSSFMDENTIIRPQSTASCSNISCRSEPPLSSTDALLIADTFRQRMRRPEWQQQQSEGENETYEEDDVEESNAVVKRKKEEEKRRQLSEELLKKELAAEGTSMKKVGKRVNLSSTGGSRSSQ</sequence>
<evidence type="ECO:0000256" key="2">
    <source>
        <dbReference type="SAM" id="Phobius"/>
    </source>
</evidence>
<proteinExistence type="predicted"/>
<feature type="region of interest" description="Disordered" evidence="1">
    <location>
        <begin position="270"/>
        <end position="309"/>
    </location>
</feature>
<keyword evidence="2" id="KW-1133">Transmembrane helix</keyword>
<feature type="compositionally biased region" description="Acidic residues" evidence="1">
    <location>
        <begin position="281"/>
        <end position="293"/>
    </location>
</feature>
<gene>
    <name evidence="3" type="ORF">EC973_004584</name>
</gene>
<reference evidence="3" key="1">
    <citation type="submission" date="2020-01" db="EMBL/GenBank/DDBJ databases">
        <title>Genome Sequencing of Three Apophysomyces-Like Fungal Strains Confirms a Novel Fungal Genus in the Mucoromycota with divergent Burkholderia-like Endosymbiotic Bacteria.</title>
        <authorList>
            <person name="Stajich J.E."/>
            <person name="Macias A.M."/>
            <person name="Carter-House D."/>
            <person name="Lovett B."/>
            <person name="Kasson L.R."/>
            <person name="Berry K."/>
            <person name="Grigoriev I."/>
            <person name="Chang Y."/>
            <person name="Spatafora J."/>
            <person name="Kasson M.T."/>
        </authorList>
    </citation>
    <scope>NUCLEOTIDE SEQUENCE</scope>
    <source>
        <strain evidence="3">NRRL A-21654</strain>
    </source>
</reference>
<keyword evidence="2" id="KW-0812">Transmembrane</keyword>
<feature type="region of interest" description="Disordered" evidence="1">
    <location>
        <begin position="206"/>
        <end position="228"/>
    </location>
</feature>
<dbReference type="Proteomes" id="UP000605846">
    <property type="component" value="Unassembled WGS sequence"/>
</dbReference>
<feature type="compositionally biased region" description="Low complexity" evidence="1">
    <location>
        <begin position="206"/>
        <end position="226"/>
    </location>
</feature>
<feature type="transmembrane region" description="Helical" evidence="2">
    <location>
        <begin position="96"/>
        <end position="119"/>
    </location>
</feature>
<protein>
    <submittedName>
        <fullName evidence="3">Uncharacterized protein</fullName>
    </submittedName>
</protein>
<keyword evidence="2" id="KW-0472">Membrane</keyword>
<accession>A0A8H7BXI0</accession>
<organism evidence="3 4">
    <name type="scientific">Apophysomyces ossiformis</name>
    <dbReference type="NCBI Taxonomy" id="679940"/>
    <lineage>
        <taxon>Eukaryota</taxon>
        <taxon>Fungi</taxon>
        <taxon>Fungi incertae sedis</taxon>
        <taxon>Mucoromycota</taxon>
        <taxon>Mucoromycotina</taxon>
        <taxon>Mucoromycetes</taxon>
        <taxon>Mucorales</taxon>
        <taxon>Mucorineae</taxon>
        <taxon>Mucoraceae</taxon>
        <taxon>Apophysomyces</taxon>
    </lineage>
</organism>
<evidence type="ECO:0000256" key="1">
    <source>
        <dbReference type="SAM" id="MobiDB-lite"/>
    </source>
</evidence>
<keyword evidence="4" id="KW-1185">Reference proteome</keyword>
<comment type="caution">
    <text evidence="3">The sequence shown here is derived from an EMBL/GenBank/DDBJ whole genome shotgun (WGS) entry which is preliminary data.</text>
</comment>
<dbReference type="EMBL" id="JABAYA010000026">
    <property type="protein sequence ID" value="KAF7729328.1"/>
    <property type="molecule type" value="Genomic_DNA"/>
</dbReference>
<dbReference type="AlphaFoldDB" id="A0A8H7BXI0"/>
<evidence type="ECO:0000313" key="4">
    <source>
        <dbReference type="Proteomes" id="UP000605846"/>
    </source>
</evidence>
<feature type="region of interest" description="Disordered" evidence="1">
    <location>
        <begin position="321"/>
        <end position="345"/>
    </location>
</feature>
<feature type="compositionally biased region" description="Polar residues" evidence="1">
    <location>
        <begin position="183"/>
        <end position="192"/>
    </location>
</feature>